<keyword evidence="1" id="KW-0472">Membrane</keyword>
<sequence length="177" mass="19091">MQQIQAKTQLRTKKMVLTAMLACLAFVLNTYVYFPSMAPFQHFVDVIAAVLLGPWYACAAAFLCGIMRMMSGRTIQAVVGAVFGPILGGLIYQKTHNIWLVLVGEVAGTGLLGAMTAYPLMKLFYGLDAQSPLYYIPLYTPAALVGGGMGVAALLIFKRSGLLNRMLAELGREAPHG</sequence>
<comment type="caution">
    <text evidence="2">The sequence shown here is derived from an EMBL/GenBank/DDBJ whole genome shotgun (WGS) entry which is preliminary data.</text>
</comment>
<dbReference type="RefSeq" id="WP_147570933.1">
    <property type="nucleotide sequence ID" value="NZ_JACOPO010000010.1"/>
</dbReference>
<keyword evidence="1" id="KW-1133">Transmembrane helix</keyword>
<keyword evidence="1" id="KW-0812">Transmembrane</keyword>
<evidence type="ECO:0000313" key="2">
    <source>
        <dbReference type="EMBL" id="MBC5723539.1"/>
    </source>
</evidence>
<gene>
    <name evidence="2" type="primary">thiW</name>
    <name evidence="2" type="ORF">H8S11_12035</name>
</gene>
<dbReference type="Proteomes" id="UP000628736">
    <property type="component" value="Unassembled WGS sequence"/>
</dbReference>
<reference evidence="2" key="1">
    <citation type="submission" date="2020-08" db="EMBL/GenBank/DDBJ databases">
        <title>Genome public.</title>
        <authorList>
            <person name="Liu C."/>
            <person name="Sun Q."/>
        </authorList>
    </citation>
    <scope>NUCLEOTIDE SEQUENCE</scope>
    <source>
        <strain evidence="2">NSJ-23</strain>
    </source>
</reference>
<dbReference type="AlphaFoldDB" id="A0A8J6J326"/>
<evidence type="ECO:0000256" key="1">
    <source>
        <dbReference type="SAM" id="Phobius"/>
    </source>
</evidence>
<organism evidence="2 3">
    <name type="scientific">Flintibacter hominis</name>
    <dbReference type="NCBI Taxonomy" id="2763048"/>
    <lineage>
        <taxon>Bacteria</taxon>
        <taxon>Bacillati</taxon>
        <taxon>Bacillota</taxon>
        <taxon>Clostridia</taxon>
        <taxon>Eubacteriales</taxon>
        <taxon>Flintibacter</taxon>
    </lineage>
</organism>
<accession>A0A8J6J326</accession>
<protein>
    <submittedName>
        <fullName evidence="2">Energy coupling factor transporter S component ThiW</fullName>
    </submittedName>
</protein>
<dbReference type="InterPro" id="IPR012652">
    <property type="entry name" value="ThiW"/>
</dbReference>
<dbReference type="Gene3D" id="1.10.1760.20">
    <property type="match status" value="1"/>
</dbReference>
<name>A0A8J6J326_9FIRM</name>
<feature type="transmembrane region" description="Helical" evidence="1">
    <location>
        <begin position="74"/>
        <end position="92"/>
    </location>
</feature>
<feature type="transmembrane region" description="Helical" evidence="1">
    <location>
        <begin position="133"/>
        <end position="157"/>
    </location>
</feature>
<proteinExistence type="predicted"/>
<feature type="transmembrane region" description="Helical" evidence="1">
    <location>
        <begin position="46"/>
        <end position="67"/>
    </location>
</feature>
<feature type="transmembrane region" description="Helical" evidence="1">
    <location>
        <begin position="98"/>
        <end position="121"/>
    </location>
</feature>
<dbReference type="EMBL" id="JACOPO010000010">
    <property type="protein sequence ID" value="MBC5723539.1"/>
    <property type="molecule type" value="Genomic_DNA"/>
</dbReference>
<feature type="transmembrane region" description="Helical" evidence="1">
    <location>
        <begin position="15"/>
        <end position="34"/>
    </location>
</feature>
<keyword evidence="3" id="KW-1185">Reference proteome</keyword>
<dbReference type="Pfam" id="PF09512">
    <property type="entry name" value="ThiW"/>
    <property type="match status" value="1"/>
</dbReference>
<dbReference type="NCBIfam" id="TIGR02359">
    <property type="entry name" value="thiW"/>
    <property type="match status" value="1"/>
</dbReference>
<evidence type="ECO:0000313" key="3">
    <source>
        <dbReference type="Proteomes" id="UP000628736"/>
    </source>
</evidence>
<dbReference type="PIRSF" id="PIRSF024534">
    <property type="entry name" value="ThiW"/>
    <property type="match status" value="1"/>
</dbReference>